<organism evidence="2 3">
    <name type="scientific">Cardamine amara subsp. amara</name>
    <dbReference type="NCBI Taxonomy" id="228776"/>
    <lineage>
        <taxon>Eukaryota</taxon>
        <taxon>Viridiplantae</taxon>
        <taxon>Streptophyta</taxon>
        <taxon>Embryophyta</taxon>
        <taxon>Tracheophyta</taxon>
        <taxon>Spermatophyta</taxon>
        <taxon>Magnoliopsida</taxon>
        <taxon>eudicotyledons</taxon>
        <taxon>Gunneridae</taxon>
        <taxon>Pentapetalae</taxon>
        <taxon>rosids</taxon>
        <taxon>malvids</taxon>
        <taxon>Brassicales</taxon>
        <taxon>Brassicaceae</taxon>
        <taxon>Cardamineae</taxon>
        <taxon>Cardamine</taxon>
    </lineage>
</organism>
<proteinExistence type="predicted"/>
<accession>A0ABD0ZY06</accession>
<comment type="caution">
    <text evidence="2">The sequence shown here is derived from an EMBL/GenBank/DDBJ whole genome shotgun (WGS) entry which is preliminary data.</text>
</comment>
<keyword evidence="3" id="KW-1185">Reference proteome</keyword>
<dbReference type="Proteomes" id="UP001558713">
    <property type="component" value="Unassembled WGS sequence"/>
</dbReference>
<evidence type="ECO:0000313" key="3">
    <source>
        <dbReference type="Proteomes" id="UP001558713"/>
    </source>
</evidence>
<sequence>MPKLPWARDGPAPSSHPTYQSDFARVGSNIYAIGGFINGDNASSSAMVMDCCSHTWHEAQSMWITRVTPSTCVLDGKICNRMLQKS</sequence>
<dbReference type="EMBL" id="JBANAX010000648">
    <property type="protein sequence ID" value="KAL1199298.1"/>
    <property type="molecule type" value="Genomic_DNA"/>
</dbReference>
<dbReference type="SUPFAM" id="SSF117281">
    <property type="entry name" value="Kelch motif"/>
    <property type="match status" value="1"/>
</dbReference>
<dbReference type="PANTHER" id="PTHR24414:SF23">
    <property type="entry name" value="F-BOX_KELCH-REPEAT PROTEIN SKIP6"/>
    <property type="match status" value="1"/>
</dbReference>
<gene>
    <name evidence="2" type="ORF">V5N11_016136</name>
</gene>
<dbReference type="InterPro" id="IPR015915">
    <property type="entry name" value="Kelch-typ_b-propeller"/>
</dbReference>
<dbReference type="InterPro" id="IPR050354">
    <property type="entry name" value="F-box/kelch-repeat_ARATH"/>
</dbReference>
<dbReference type="Pfam" id="PF25210">
    <property type="entry name" value="Kelch_FKB95"/>
    <property type="match status" value="1"/>
</dbReference>
<feature type="domain" description="FKB95-like N-terminal Kelch" evidence="1">
    <location>
        <begin position="13"/>
        <end position="78"/>
    </location>
</feature>
<dbReference type="PANTHER" id="PTHR24414">
    <property type="entry name" value="F-BOX/KELCH-REPEAT PROTEIN SKIP4"/>
    <property type="match status" value="1"/>
</dbReference>
<evidence type="ECO:0000259" key="1">
    <source>
        <dbReference type="Pfam" id="PF25210"/>
    </source>
</evidence>
<dbReference type="InterPro" id="IPR057499">
    <property type="entry name" value="Kelch_FKB95"/>
</dbReference>
<dbReference type="Gene3D" id="2.120.10.80">
    <property type="entry name" value="Kelch-type beta propeller"/>
    <property type="match status" value="1"/>
</dbReference>
<name>A0ABD0ZY06_CARAN</name>
<protein>
    <submittedName>
        <fullName evidence="2">F-box/kelch-repeat protein</fullName>
    </submittedName>
</protein>
<dbReference type="AlphaFoldDB" id="A0ABD0ZY06"/>
<reference evidence="2 3" key="1">
    <citation type="submission" date="2024-04" db="EMBL/GenBank/DDBJ databases">
        <title>Genome assembly C_amara_ONT_v2.</title>
        <authorList>
            <person name="Yant L."/>
            <person name="Moore C."/>
            <person name="Slenker M."/>
        </authorList>
    </citation>
    <scope>NUCLEOTIDE SEQUENCE [LARGE SCALE GENOMIC DNA]</scope>
    <source>
        <tissue evidence="2">Leaf</tissue>
    </source>
</reference>
<evidence type="ECO:0000313" key="2">
    <source>
        <dbReference type="EMBL" id="KAL1199298.1"/>
    </source>
</evidence>